<dbReference type="RefSeq" id="WP_344823606.1">
    <property type="nucleotide sequence ID" value="NZ_BAAAUV010000003.1"/>
</dbReference>
<evidence type="ECO:0000256" key="2">
    <source>
        <dbReference type="ARBA" id="ARBA00022801"/>
    </source>
</evidence>
<feature type="region of interest" description="Disordered" evidence="5">
    <location>
        <begin position="281"/>
        <end position="314"/>
    </location>
</feature>
<feature type="compositionally biased region" description="Low complexity" evidence="5">
    <location>
        <begin position="291"/>
        <end position="300"/>
    </location>
</feature>
<feature type="active site" description="Charge relay system" evidence="4">
    <location>
        <position position="210"/>
    </location>
</feature>
<dbReference type="InterPro" id="IPR000209">
    <property type="entry name" value="Peptidase_S8/S53_dom"/>
</dbReference>
<evidence type="ECO:0000256" key="4">
    <source>
        <dbReference type="PROSITE-ProRule" id="PRU01240"/>
    </source>
</evidence>
<keyword evidence="2 4" id="KW-0378">Hydrolase</keyword>
<gene>
    <name evidence="10" type="ORF">GCM10010468_14450</name>
</gene>
<organism evidence="10 11">
    <name type="scientific">Actinocorallia longicatena</name>
    <dbReference type="NCBI Taxonomy" id="111803"/>
    <lineage>
        <taxon>Bacteria</taxon>
        <taxon>Bacillati</taxon>
        <taxon>Actinomycetota</taxon>
        <taxon>Actinomycetes</taxon>
        <taxon>Streptosporangiales</taxon>
        <taxon>Thermomonosporaceae</taxon>
        <taxon>Actinocorallia</taxon>
    </lineage>
</organism>
<dbReference type="Pfam" id="PF17766">
    <property type="entry name" value="fn3_6"/>
    <property type="match status" value="1"/>
</dbReference>
<keyword evidence="11" id="KW-1185">Reference proteome</keyword>
<dbReference type="CDD" id="cd02120">
    <property type="entry name" value="PA_subtilisin_like"/>
    <property type="match status" value="1"/>
</dbReference>
<dbReference type="EMBL" id="BAAAUV010000003">
    <property type="protein sequence ID" value="GAA3201325.1"/>
    <property type="molecule type" value="Genomic_DNA"/>
</dbReference>
<dbReference type="PRINTS" id="PR00723">
    <property type="entry name" value="SUBTILISIN"/>
</dbReference>
<evidence type="ECO:0000313" key="10">
    <source>
        <dbReference type="EMBL" id="GAA3201325.1"/>
    </source>
</evidence>
<accession>A0ABP6Q2K1</accession>
<dbReference type="Pfam" id="PF02225">
    <property type="entry name" value="PA"/>
    <property type="match status" value="1"/>
</dbReference>
<dbReference type="SUPFAM" id="SSF52743">
    <property type="entry name" value="Subtilisin-like"/>
    <property type="match status" value="1"/>
</dbReference>
<evidence type="ECO:0000259" key="7">
    <source>
        <dbReference type="Pfam" id="PF00082"/>
    </source>
</evidence>
<feature type="signal peptide" evidence="6">
    <location>
        <begin position="1"/>
        <end position="23"/>
    </location>
</feature>
<dbReference type="Proteomes" id="UP001501237">
    <property type="component" value="Unassembled WGS sequence"/>
</dbReference>
<dbReference type="InterPro" id="IPR023828">
    <property type="entry name" value="Peptidase_S8_Ser-AS"/>
</dbReference>
<feature type="domain" description="PA" evidence="8">
    <location>
        <begin position="446"/>
        <end position="528"/>
    </location>
</feature>
<sequence length="1102" mass="112210">MLAFAAAVTSAAALTLPSSSAHAAPPDPKWKATPLTGGTLVQGAKSETGRLAKTDPALLTPGGAAPVNVMVKLDYDAVAAYKGDIAGLPATSPAVTGKPLDPRSAAAKKYDGYIGGVETRFLDALRGRIQGVRVGTSQRLVYGGVALKVPGDRIADVLKLPGVAAVQRDQLAQPLAYDSDEAKFIGAPTVYDQLGGGNGSGKGVLVGVLDSGAWPEHPSYADPGGLPAPAPTTDGSPRPCVFGDNPLTPAADPFACNGKLISGQPFLDTYNAVVGGEVFPDSARDSDGHGTHTSTTSAGGHVDHATPLGIDRGPTHGIAPGAQVAVYKVCGAQGCYQSDTVQAVARAIIDRVRVINFSISGGKDPYSDPVELAFLDAYAAGIFVSASAGNAGPGAATTDHSSPWVTTVAASTQSRTFQSTVTLTGDGVTQTFTGSSVTGGVTTPAPVVLGSAPPYNDVDCLHPAPPGLFAGKIVACRLPVSGRVIRGFNVKQGGAVGMLLYNETLSQTMTDNHWLPTAHLEKPQADTLLAFLGAHPSTTATLGEGTRTTWPGDVMTAFSSRGPAAGDFLKPDVTAPGLQILGGMTPVPDEPALGPPGNLYQVIAGTSMSAPQVAGAAALLFALHPDWTPGQVKSALETTARTSVVKHDRTTPADPFDMGGGRIDLTKAGDPGLTIDETAANYAASAASPNLRIDLNIPSVNATTMPGAITATRTVKNVTNKTLAFTATGTAPGSAKVTVLPPAFTIAPGKTRKLTIAITAIDAPIGQYFGRVDINQVGGPRKLHLPVAYFRKQGIVTVDQTCTPAAIPRTTGTSTCSVLVQNNALAPTKVTAAGNVASNLQITSATGATRIGTQNVVAQADLTARKPDKPTIAPGAGPAGYIPLDAFGITPVPIGDEQALNLNVPAFVFAGKSYTRLGITSDGYSVAGGAEAADVVATPQTLPDPARPNTVMAPFWTDLDGTGAPGILAANLTDGVNSWIVVEWRENLFGTADPRVFQQWIGVNGAEDVSFAYDPGNLPAAPPASYGLTVGAENDEGTGGQQITGPPTTDLVVTSVPGAPGGHLSYTFTLKGVRAGTGDVTTIVSTPLVQGLTTEVDPITVQ</sequence>
<dbReference type="InterPro" id="IPR015500">
    <property type="entry name" value="Peptidase_S8_subtilisin-rel"/>
</dbReference>
<dbReference type="PROSITE" id="PS00138">
    <property type="entry name" value="SUBTILASE_SER"/>
    <property type="match status" value="1"/>
</dbReference>
<evidence type="ECO:0000259" key="8">
    <source>
        <dbReference type="Pfam" id="PF02225"/>
    </source>
</evidence>
<comment type="similarity">
    <text evidence="4">Belongs to the peptidase S8 family.</text>
</comment>
<evidence type="ECO:0000313" key="11">
    <source>
        <dbReference type="Proteomes" id="UP001501237"/>
    </source>
</evidence>
<evidence type="ECO:0000256" key="5">
    <source>
        <dbReference type="SAM" id="MobiDB-lite"/>
    </source>
</evidence>
<dbReference type="PROSITE" id="PS51892">
    <property type="entry name" value="SUBTILASE"/>
    <property type="match status" value="1"/>
</dbReference>
<reference evidence="11" key="1">
    <citation type="journal article" date="2019" name="Int. J. Syst. Evol. Microbiol.">
        <title>The Global Catalogue of Microorganisms (GCM) 10K type strain sequencing project: providing services to taxonomists for standard genome sequencing and annotation.</title>
        <authorList>
            <consortium name="The Broad Institute Genomics Platform"/>
            <consortium name="The Broad Institute Genome Sequencing Center for Infectious Disease"/>
            <person name="Wu L."/>
            <person name="Ma J."/>
        </authorList>
    </citation>
    <scope>NUCLEOTIDE SEQUENCE [LARGE SCALE GENOMIC DNA]</scope>
    <source>
        <strain evidence="11">JCM 9377</strain>
    </source>
</reference>
<evidence type="ECO:0000256" key="6">
    <source>
        <dbReference type="SAM" id="SignalP"/>
    </source>
</evidence>
<feature type="chain" id="PRO_5046336721" evidence="6">
    <location>
        <begin position="24"/>
        <end position="1102"/>
    </location>
</feature>
<feature type="domain" description="Subtilisin-like protease fibronectin type-III" evidence="9">
    <location>
        <begin position="694"/>
        <end position="772"/>
    </location>
</feature>
<feature type="domain" description="Peptidase S8/S53" evidence="7">
    <location>
        <begin position="201"/>
        <end position="647"/>
    </location>
</feature>
<dbReference type="InterPro" id="IPR045051">
    <property type="entry name" value="SBT"/>
</dbReference>
<keyword evidence="6" id="KW-0732">Signal</keyword>
<feature type="region of interest" description="Disordered" evidence="5">
    <location>
        <begin position="643"/>
        <end position="662"/>
    </location>
</feature>
<dbReference type="InterPro" id="IPR036852">
    <property type="entry name" value="Peptidase_S8/S53_dom_sf"/>
</dbReference>
<dbReference type="InterPro" id="IPR003137">
    <property type="entry name" value="PA_domain"/>
</dbReference>
<dbReference type="Pfam" id="PF00082">
    <property type="entry name" value="Peptidase_S8"/>
    <property type="match status" value="1"/>
</dbReference>
<dbReference type="Gene3D" id="3.50.30.30">
    <property type="match status" value="1"/>
</dbReference>
<feature type="region of interest" description="Disordered" evidence="5">
    <location>
        <begin position="216"/>
        <end position="235"/>
    </location>
</feature>
<dbReference type="InterPro" id="IPR046450">
    <property type="entry name" value="PA_dom_sf"/>
</dbReference>
<keyword evidence="1 4" id="KW-0645">Protease</keyword>
<feature type="region of interest" description="Disordered" evidence="5">
    <location>
        <begin position="18"/>
        <end position="37"/>
    </location>
</feature>
<evidence type="ECO:0000259" key="9">
    <source>
        <dbReference type="Pfam" id="PF17766"/>
    </source>
</evidence>
<feature type="active site" description="Charge relay system" evidence="4">
    <location>
        <position position="607"/>
    </location>
</feature>
<name>A0ABP6Q2K1_9ACTN</name>
<dbReference type="SUPFAM" id="SSF52025">
    <property type="entry name" value="PA domain"/>
    <property type="match status" value="1"/>
</dbReference>
<feature type="active site" description="Charge relay system" evidence="4">
    <location>
        <position position="289"/>
    </location>
</feature>
<proteinExistence type="inferred from homology"/>
<dbReference type="PANTHER" id="PTHR10795">
    <property type="entry name" value="PROPROTEIN CONVERTASE SUBTILISIN/KEXIN"/>
    <property type="match status" value="1"/>
</dbReference>
<dbReference type="Gene3D" id="3.40.50.200">
    <property type="entry name" value="Peptidase S8/S53 domain"/>
    <property type="match status" value="1"/>
</dbReference>
<dbReference type="InterPro" id="IPR041469">
    <property type="entry name" value="Subtilisin-like_FN3"/>
</dbReference>
<evidence type="ECO:0000256" key="3">
    <source>
        <dbReference type="ARBA" id="ARBA00022825"/>
    </source>
</evidence>
<evidence type="ECO:0000256" key="1">
    <source>
        <dbReference type="ARBA" id="ARBA00022670"/>
    </source>
</evidence>
<protein>
    <submittedName>
        <fullName evidence="10">S8 family serine peptidase</fullName>
    </submittedName>
</protein>
<comment type="caution">
    <text evidence="10">The sequence shown here is derived from an EMBL/GenBank/DDBJ whole genome shotgun (WGS) entry which is preliminary data.</text>
</comment>
<dbReference type="Gene3D" id="2.60.40.2310">
    <property type="match status" value="1"/>
</dbReference>
<keyword evidence="3 4" id="KW-0720">Serine protease</keyword>